<dbReference type="AlphaFoldDB" id="A0A2B8BJI5"/>
<gene>
    <name evidence="7" type="ORF">CRT60_02890</name>
</gene>
<dbReference type="InterPro" id="IPR050707">
    <property type="entry name" value="HTH_MetabolicPath_Reg"/>
</dbReference>
<dbReference type="Pfam" id="PF09339">
    <property type="entry name" value="HTH_IclR"/>
    <property type="match status" value="1"/>
</dbReference>
<reference evidence="8" key="1">
    <citation type="submission" date="2017-10" db="EMBL/GenBank/DDBJ databases">
        <authorList>
            <person name="Kravchenko I.K."/>
            <person name="Grouzdev D.S."/>
        </authorList>
    </citation>
    <scope>NUCLEOTIDE SEQUENCE [LARGE SCALE GENOMIC DNA]</scope>
    <source>
        <strain evidence="8">B2</strain>
    </source>
</reference>
<evidence type="ECO:0000259" key="6">
    <source>
        <dbReference type="PROSITE" id="PS51078"/>
    </source>
</evidence>
<dbReference type="GO" id="GO:0045892">
    <property type="term" value="P:negative regulation of DNA-templated transcription"/>
    <property type="evidence" value="ECO:0007669"/>
    <property type="project" value="TreeGrafter"/>
</dbReference>
<feature type="domain" description="HTH iclR-type" evidence="5">
    <location>
        <begin position="57"/>
        <end position="119"/>
    </location>
</feature>
<keyword evidence="3" id="KW-0804">Transcription</keyword>
<keyword evidence="2" id="KW-0238">DNA-binding</keyword>
<dbReference type="Proteomes" id="UP000225379">
    <property type="component" value="Unassembled WGS sequence"/>
</dbReference>
<dbReference type="InterPro" id="IPR005471">
    <property type="entry name" value="Tscrpt_reg_IclR_N"/>
</dbReference>
<accession>A0A2B8BJI5</accession>
<comment type="caution">
    <text evidence="7">The sequence shown here is derived from an EMBL/GenBank/DDBJ whole genome shotgun (WGS) entry which is preliminary data.</text>
</comment>
<feature type="compositionally biased region" description="Basic and acidic residues" evidence="4">
    <location>
        <begin position="39"/>
        <end position="55"/>
    </location>
</feature>
<evidence type="ECO:0000259" key="5">
    <source>
        <dbReference type="PROSITE" id="PS51077"/>
    </source>
</evidence>
<dbReference type="SUPFAM" id="SSF46785">
    <property type="entry name" value="Winged helix' DNA-binding domain"/>
    <property type="match status" value="1"/>
</dbReference>
<keyword evidence="8" id="KW-1185">Reference proteome</keyword>
<dbReference type="PROSITE" id="PS51077">
    <property type="entry name" value="HTH_ICLR"/>
    <property type="match status" value="1"/>
</dbReference>
<dbReference type="Gene3D" id="1.10.10.10">
    <property type="entry name" value="Winged helix-like DNA-binding domain superfamily/Winged helix DNA-binding domain"/>
    <property type="match status" value="1"/>
</dbReference>
<dbReference type="InterPro" id="IPR029016">
    <property type="entry name" value="GAF-like_dom_sf"/>
</dbReference>
<organism evidence="7 8">
    <name type="scientific">Azospirillum palustre</name>
    <dbReference type="NCBI Taxonomy" id="2044885"/>
    <lineage>
        <taxon>Bacteria</taxon>
        <taxon>Pseudomonadati</taxon>
        <taxon>Pseudomonadota</taxon>
        <taxon>Alphaproteobacteria</taxon>
        <taxon>Rhodospirillales</taxon>
        <taxon>Azospirillaceae</taxon>
        <taxon>Azospirillum</taxon>
    </lineage>
</organism>
<keyword evidence="1" id="KW-0805">Transcription regulation</keyword>
<sequence>MTRKNLDTSSGRAQVRRLGRPAAHSPGRTTTQGTAMVKSADEERTKAGNDGEREGPAGTLARGLAILDAIVDAPQPLMLGEVAALTRLDQSTTLRLLRTLEDSGYVVRLADSKRYAPSPKGLLPLPLMHPINQLRRESHSVLIELARNLRETVVLVLYLSTERMVTDIAQAPGSLSPYYNTWLQGPLHGSGSGKALLLSLDPEQRAAVLGPEPYKVYTPQTIVDRAELDEDLRVSALRGYVVAHDEHHVGLTAIAANIPTWNNGHVGCLVVTGHSRDMDEARIAGIGEELVRVAKLMPYQLGSLRSVAHVVGK</sequence>
<dbReference type="InterPro" id="IPR036388">
    <property type="entry name" value="WH-like_DNA-bd_sf"/>
</dbReference>
<dbReference type="SUPFAM" id="SSF55781">
    <property type="entry name" value="GAF domain-like"/>
    <property type="match status" value="1"/>
</dbReference>
<dbReference type="OrthoDB" id="13103at2"/>
<dbReference type="Pfam" id="PF01614">
    <property type="entry name" value="IclR_C"/>
    <property type="match status" value="1"/>
</dbReference>
<evidence type="ECO:0000313" key="8">
    <source>
        <dbReference type="Proteomes" id="UP000225379"/>
    </source>
</evidence>
<name>A0A2B8BJI5_9PROT</name>
<dbReference type="SMART" id="SM00346">
    <property type="entry name" value="HTH_ICLR"/>
    <property type="match status" value="1"/>
</dbReference>
<proteinExistence type="predicted"/>
<evidence type="ECO:0000313" key="7">
    <source>
        <dbReference type="EMBL" id="PGH58956.1"/>
    </source>
</evidence>
<dbReference type="Gene3D" id="3.30.450.40">
    <property type="match status" value="1"/>
</dbReference>
<evidence type="ECO:0000256" key="3">
    <source>
        <dbReference type="ARBA" id="ARBA00023163"/>
    </source>
</evidence>
<dbReference type="GO" id="GO:0003700">
    <property type="term" value="F:DNA-binding transcription factor activity"/>
    <property type="evidence" value="ECO:0007669"/>
    <property type="project" value="TreeGrafter"/>
</dbReference>
<dbReference type="EMBL" id="PDKW01000037">
    <property type="protein sequence ID" value="PGH58956.1"/>
    <property type="molecule type" value="Genomic_DNA"/>
</dbReference>
<dbReference type="InterPro" id="IPR036390">
    <property type="entry name" value="WH_DNA-bd_sf"/>
</dbReference>
<feature type="domain" description="IclR-ED" evidence="6">
    <location>
        <begin position="121"/>
        <end position="303"/>
    </location>
</feature>
<dbReference type="PANTHER" id="PTHR30136">
    <property type="entry name" value="HELIX-TURN-HELIX TRANSCRIPTIONAL REGULATOR, ICLR FAMILY"/>
    <property type="match status" value="1"/>
</dbReference>
<dbReference type="InterPro" id="IPR014757">
    <property type="entry name" value="Tscrpt_reg_IclR_C"/>
</dbReference>
<protein>
    <submittedName>
        <fullName evidence="7">IclR family transcriptional regulator</fullName>
    </submittedName>
</protein>
<evidence type="ECO:0000256" key="4">
    <source>
        <dbReference type="SAM" id="MobiDB-lite"/>
    </source>
</evidence>
<dbReference type="PANTHER" id="PTHR30136:SF35">
    <property type="entry name" value="HTH-TYPE TRANSCRIPTIONAL REGULATOR RV1719"/>
    <property type="match status" value="1"/>
</dbReference>
<dbReference type="GO" id="GO:0003677">
    <property type="term" value="F:DNA binding"/>
    <property type="evidence" value="ECO:0007669"/>
    <property type="project" value="UniProtKB-KW"/>
</dbReference>
<evidence type="ECO:0000256" key="1">
    <source>
        <dbReference type="ARBA" id="ARBA00023015"/>
    </source>
</evidence>
<dbReference type="PROSITE" id="PS51078">
    <property type="entry name" value="ICLR_ED"/>
    <property type="match status" value="1"/>
</dbReference>
<feature type="region of interest" description="Disordered" evidence="4">
    <location>
        <begin position="1"/>
        <end position="57"/>
    </location>
</feature>
<evidence type="ECO:0000256" key="2">
    <source>
        <dbReference type="ARBA" id="ARBA00023125"/>
    </source>
</evidence>